<protein>
    <submittedName>
        <fullName evidence="15">Protein mab-21</fullName>
    </submittedName>
</protein>
<keyword evidence="11" id="KW-0464">Manganese</keyword>
<comment type="similarity">
    <text evidence="3">Belongs to the mab-21 family.</text>
</comment>
<dbReference type="GO" id="GO:0016779">
    <property type="term" value="F:nucleotidyltransferase activity"/>
    <property type="evidence" value="ECO:0007669"/>
    <property type="project" value="UniProtKB-KW"/>
</dbReference>
<evidence type="ECO:0000256" key="4">
    <source>
        <dbReference type="ARBA" id="ARBA00022679"/>
    </source>
</evidence>
<evidence type="ECO:0000256" key="1">
    <source>
        <dbReference type="ARBA" id="ARBA00001936"/>
    </source>
</evidence>
<dbReference type="GO" id="GO:0005524">
    <property type="term" value="F:ATP binding"/>
    <property type="evidence" value="ECO:0007669"/>
    <property type="project" value="UniProtKB-KW"/>
</dbReference>
<dbReference type="Pfam" id="PF20266">
    <property type="entry name" value="Mab-21_C"/>
    <property type="match status" value="1"/>
</dbReference>
<name>A0A087U773_STEMI</name>
<evidence type="ECO:0000256" key="6">
    <source>
        <dbReference type="ARBA" id="ARBA00022723"/>
    </source>
</evidence>
<evidence type="ECO:0000259" key="14">
    <source>
        <dbReference type="Pfam" id="PF20266"/>
    </source>
</evidence>
<dbReference type="PANTHER" id="PTHR10656">
    <property type="entry name" value="CELL FATE DETERMINING PROTEIN MAB21-RELATED"/>
    <property type="match status" value="1"/>
</dbReference>
<organism evidence="15 16">
    <name type="scientific">Stegodyphus mimosarum</name>
    <name type="common">African social velvet spider</name>
    <dbReference type="NCBI Taxonomy" id="407821"/>
    <lineage>
        <taxon>Eukaryota</taxon>
        <taxon>Metazoa</taxon>
        <taxon>Ecdysozoa</taxon>
        <taxon>Arthropoda</taxon>
        <taxon>Chelicerata</taxon>
        <taxon>Arachnida</taxon>
        <taxon>Araneae</taxon>
        <taxon>Araneomorphae</taxon>
        <taxon>Entelegynae</taxon>
        <taxon>Eresoidea</taxon>
        <taxon>Eresidae</taxon>
        <taxon>Stegodyphus</taxon>
    </lineage>
</organism>
<keyword evidence="16" id="KW-1185">Reference proteome</keyword>
<dbReference type="InterPro" id="IPR024810">
    <property type="entry name" value="MAB21L/cGLR"/>
</dbReference>
<proteinExistence type="inferred from homology"/>
<dbReference type="STRING" id="407821.A0A087U773"/>
<dbReference type="SMART" id="SM01265">
    <property type="entry name" value="Mab-21"/>
    <property type="match status" value="1"/>
</dbReference>
<keyword evidence="7" id="KW-0547">Nucleotide-binding</keyword>
<feature type="non-terminal residue" evidence="15">
    <location>
        <position position="468"/>
    </location>
</feature>
<dbReference type="Gene3D" id="3.30.460.90">
    <property type="match status" value="1"/>
</dbReference>
<keyword evidence="5" id="KW-0548">Nucleotidyltransferase</keyword>
<keyword evidence="6" id="KW-0479">Metal-binding</keyword>
<evidence type="ECO:0000313" key="15">
    <source>
        <dbReference type="EMBL" id="KFM73212.1"/>
    </source>
</evidence>
<sequence length="468" mass="53326">MSFGKYLVCNYCERKVSISDEFFPENLFDLIMEYKIDQLLWICKTCKTSCHHSCCSTKNDVTDVLQELLEIKEVLQHLTAEVRNCSSFVAQQNSYPHSAQSVGNYSTTSIPVTSPLQVNVSDVSFPALSKDRMSPSSSLSEDSSRSPPLHKRSLSPSPPICKDSLVSSSPKKSKAARELMQSILKNQIKIDPDEETNSKKALTSFLNTLTNALKNDDMFNLLYEKPYYTGSSYNGLRVGSASEFDIDMVLHVPQQISLKVEFFDSTLAFAKIKWEVKSELPENKTDILKFLNANSVDCYLEPVKITSWFQSLFDRFLSKLVFKDDIKRVKNHKSGPARTVEIETYSSTVINIDLVPVFQFDSQQLSDTPIAEIFQKYPNISCAKKICFLVPKQCTGEAPMNESDCNISWRLDFPEIEKSVLHNKQCTKPIIKLIKLLRDKSDWKGLASYYIKTVMLWEVSKHPNRQVW</sequence>
<dbReference type="Proteomes" id="UP000054359">
    <property type="component" value="Unassembled WGS sequence"/>
</dbReference>
<evidence type="ECO:0000256" key="7">
    <source>
        <dbReference type="ARBA" id="ARBA00022741"/>
    </source>
</evidence>
<dbReference type="GO" id="GO:0046872">
    <property type="term" value="F:metal ion binding"/>
    <property type="evidence" value="ECO:0007669"/>
    <property type="project" value="UniProtKB-KW"/>
</dbReference>
<dbReference type="Gene3D" id="1.10.1410.40">
    <property type="match status" value="1"/>
</dbReference>
<comment type="cofactor">
    <cofactor evidence="1">
        <name>Mn(2+)</name>
        <dbReference type="ChEBI" id="CHEBI:29035"/>
    </cofactor>
</comment>
<evidence type="ECO:0000256" key="5">
    <source>
        <dbReference type="ARBA" id="ARBA00022695"/>
    </source>
</evidence>
<evidence type="ECO:0000313" key="16">
    <source>
        <dbReference type="Proteomes" id="UP000054359"/>
    </source>
</evidence>
<dbReference type="GO" id="GO:0005525">
    <property type="term" value="F:GTP binding"/>
    <property type="evidence" value="ECO:0007669"/>
    <property type="project" value="UniProtKB-KW"/>
</dbReference>
<evidence type="ECO:0000256" key="9">
    <source>
        <dbReference type="ARBA" id="ARBA00022842"/>
    </source>
</evidence>
<evidence type="ECO:0000256" key="8">
    <source>
        <dbReference type="ARBA" id="ARBA00022840"/>
    </source>
</evidence>
<keyword evidence="10" id="KW-0342">GTP-binding</keyword>
<keyword evidence="4" id="KW-0808">Transferase</keyword>
<dbReference type="InterPro" id="IPR046903">
    <property type="entry name" value="Mab-21-like_nuc_Trfase"/>
</dbReference>
<feature type="domain" description="Mab-21-like nucleotidyltransferase" evidence="13">
    <location>
        <begin position="233"/>
        <end position="423"/>
    </location>
</feature>
<comment type="cofactor">
    <cofactor evidence="2">
        <name>Mg(2+)</name>
        <dbReference type="ChEBI" id="CHEBI:18420"/>
    </cofactor>
</comment>
<dbReference type="OrthoDB" id="6426538at2759"/>
<dbReference type="OMA" id="VNINERY"/>
<feature type="compositionally biased region" description="Low complexity" evidence="12">
    <location>
        <begin position="134"/>
        <end position="147"/>
    </location>
</feature>
<evidence type="ECO:0000256" key="11">
    <source>
        <dbReference type="ARBA" id="ARBA00023211"/>
    </source>
</evidence>
<feature type="region of interest" description="Disordered" evidence="12">
    <location>
        <begin position="129"/>
        <end position="169"/>
    </location>
</feature>
<dbReference type="PANTHER" id="PTHR10656:SF42">
    <property type="entry name" value="CYCLIC GMP-AMP SYNTHASE-LIKE PROTEIN-RELATED"/>
    <property type="match status" value="1"/>
</dbReference>
<feature type="domain" description="Mab-21-like HhH/H2TH-like" evidence="14">
    <location>
        <begin position="426"/>
        <end position="468"/>
    </location>
</feature>
<keyword evidence="8" id="KW-0067">ATP-binding</keyword>
<accession>A0A087U773</accession>
<keyword evidence="9" id="KW-0460">Magnesium</keyword>
<evidence type="ECO:0000256" key="3">
    <source>
        <dbReference type="ARBA" id="ARBA00008307"/>
    </source>
</evidence>
<evidence type="ECO:0000256" key="2">
    <source>
        <dbReference type="ARBA" id="ARBA00001946"/>
    </source>
</evidence>
<evidence type="ECO:0000256" key="12">
    <source>
        <dbReference type="SAM" id="MobiDB-lite"/>
    </source>
</evidence>
<dbReference type="EMBL" id="KK118532">
    <property type="protein sequence ID" value="KFM73212.1"/>
    <property type="molecule type" value="Genomic_DNA"/>
</dbReference>
<gene>
    <name evidence="15" type="ORF">X975_10299</name>
</gene>
<dbReference type="InterPro" id="IPR046906">
    <property type="entry name" value="Mab-21_HhH/H2TH-like"/>
</dbReference>
<dbReference type="AlphaFoldDB" id="A0A087U773"/>
<evidence type="ECO:0000256" key="10">
    <source>
        <dbReference type="ARBA" id="ARBA00023134"/>
    </source>
</evidence>
<dbReference type="Pfam" id="PF03281">
    <property type="entry name" value="Mab-21"/>
    <property type="match status" value="1"/>
</dbReference>
<reference evidence="15 16" key="1">
    <citation type="submission" date="2013-11" db="EMBL/GenBank/DDBJ databases">
        <title>Genome sequencing of Stegodyphus mimosarum.</title>
        <authorList>
            <person name="Bechsgaard J."/>
        </authorList>
    </citation>
    <scope>NUCLEOTIDE SEQUENCE [LARGE SCALE GENOMIC DNA]</scope>
</reference>
<evidence type="ECO:0000259" key="13">
    <source>
        <dbReference type="Pfam" id="PF03281"/>
    </source>
</evidence>